<evidence type="ECO:0000259" key="5">
    <source>
        <dbReference type="PROSITE" id="PS50893"/>
    </source>
</evidence>
<protein>
    <submittedName>
        <fullName evidence="7">Unannotated protein</fullName>
    </submittedName>
</protein>
<evidence type="ECO:0000256" key="4">
    <source>
        <dbReference type="ARBA" id="ARBA00022840"/>
    </source>
</evidence>
<dbReference type="InterPro" id="IPR027417">
    <property type="entry name" value="P-loop_NTPase"/>
</dbReference>
<evidence type="ECO:0000256" key="2">
    <source>
        <dbReference type="ARBA" id="ARBA00022737"/>
    </source>
</evidence>
<dbReference type="CDD" id="cd03216">
    <property type="entry name" value="ABC_Carb_Monos_I"/>
    <property type="match status" value="1"/>
</dbReference>
<dbReference type="PANTHER" id="PTHR43790">
    <property type="entry name" value="CARBOHYDRATE TRANSPORT ATP-BINDING PROTEIN MG119-RELATED"/>
    <property type="match status" value="1"/>
</dbReference>
<evidence type="ECO:0000256" key="1">
    <source>
        <dbReference type="ARBA" id="ARBA00022448"/>
    </source>
</evidence>
<dbReference type="SUPFAM" id="SSF52540">
    <property type="entry name" value="P-loop containing nucleoside triphosphate hydrolases"/>
    <property type="match status" value="2"/>
</dbReference>
<dbReference type="PROSITE" id="PS00211">
    <property type="entry name" value="ABC_TRANSPORTER_1"/>
    <property type="match status" value="1"/>
</dbReference>
<dbReference type="PANTHER" id="PTHR43790:SF9">
    <property type="entry name" value="GALACTOFURANOSE TRANSPORTER ATP-BINDING PROTEIN YTFR"/>
    <property type="match status" value="1"/>
</dbReference>
<dbReference type="InterPro" id="IPR017871">
    <property type="entry name" value="ABC_transporter-like_CS"/>
</dbReference>
<keyword evidence="2" id="KW-0677">Repeat</keyword>
<keyword evidence="1" id="KW-0813">Transport</keyword>
<organism evidence="7">
    <name type="scientific">freshwater metagenome</name>
    <dbReference type="NCBI Taxonomy" id="449393"/>
    <lineage>
        <taxon>unclassified sequences</taxon>
        <taxon>metagenomes</taxon>
        <taxon>ecological metagenomes</taxon>
    </lineage>
</organism>
<dbReference type="Gene3D" id="3.40.50.300">
    <property type="entry name" value="P-loop containing nucleotide triphosphate hydrolases"/>
    <property type="match status" value="2"/>
</dbReference>
<dbReference type="InterPro" id="IPR003593">
    <property type="entry name" value="AAA+_ATPase"/>
</dbReference>
<dbReference type="PROSITE" id="PS50893">
    <property type="entry name" value="ABC_TRANSPORTER_2"/>
    <property type="match status" value="2"/>
</dbReference>
<evidence type="ECO:0000313" key="10">
    <source>
        <dbReference type="EMBL" id="CAB4991390.1"/>
    </source>
</evidence>
<keyword evidence="3" id="KW-0547">Nucleotide-binding</keyword>
<feature type="domain" description="ABC transporter" evidence="5">
    <location>
        <begin position="20"/>
        <end position="252"/>
    </location>
</feature>
<accession>A0A6J6VEJ2</accession>
<dbReference type="EMBL" id="CAFBQM010000025">
    <property type="protein sequence ID" value="CAB5057389.1"/>
    <property type="molecule type" value="Genomic_DNA"/>
</dbReference>
<evidence type="ECO:0000313" key="8">
    <source>
        <dbReference type="EMBL" id="CAB4810746.1"/>
    </source>
</evidence>
<dbReference type="EMBL" id="CAEZZN010000029">
    <property type="protein sequence ID" value="CAB4769393.1"/>
    <property type="molecule type" value="Genomic_DNA"/>
</dbReference>
<evidence type="ECO:0000313" key="7">
    <source>
        <dbReference type="EMBL" id="CAB4769393.1"/>
    </source>
</evidence>
<dbReference type="EMBL" id="CAFAAU010000031">
    <property type="protein sequence ID" value="CAB4810746.1"/>
    <property type="molecule type" value="Genomic_DNA"/>
</dbReference>
<keyword evidence="4" id="KW-0067">ATP-binding</keyword>
<evidence type="ECO:0000256" key="3">
    <source>
        <dbReference type="ARBA" id="ARBA00022741"/>
    </source>
</evidence>
<dbReference type="EMBL" id="CAFBOQ010000036">
    <property type="protein sequence ID" value="CAB4991390.1"/>
    <property type="molecule type" value="Genomic_DNA"/>
</dbReference>
<proteinExistence type="predicted"/>
<dbReference type="Pfam" id="PF00005">
    <property type="entry name" value="ABC_tran"/>
    <property type="match status" value="2"/>
</dbReference>
<dbReference type="InterPro" id="IPR003439">
    <property type="entry name" value="ABC_transporter-like_ATP-bd"/>
</dbReference>
<dbReference type="EMBL" id="CAFBLC010000020">
    <property type="protein sequence ID" value="CAB4854520.1"/>
    <property type="molecule type" value="Genomic_DNA"/>
</dbReference>
<dbReference type="AlphaFoldDB" id="A0A6J6VEJ2"/>
<evidence type="ECO:0000313" key="9">
    <source>
        <dbReference type="EMBL" id="CAB4854520.1"/>
    </source>
</evidence>
<evidence type="ECO:0000313" key="11">
    <source>
        <dbReference type="EMBL" id="CAB5051231.1"/>
    </source>
</evidence>
<evidence type="ECO:0000313" key="6">
    <source>
        <dbReference type="EMBL" id="CAB4708357.1"/>
    </source>
</evidence>
<reference evidence="7" key="1">
    <citation type="submission" date="2020-05" db="EMBL/GenBank/DDBJ databases">
        <authorList>
            <person name="Chiriac C."/>
            <person name="Salcher M."/>
            <person name="Ghai R."/>
            <person name="Kavagutti S V."/>
        </authorList>
    </citation>
    <scope>NUCLEOTIDE SEQUENCE</scope>
</reference>
<dbReference type="EMBL" id="CAFBQD010000027">
    <property type="protein sequence ID" value="CAB5051231.1"/>
    <property type="molecule type" value="Genomic_DNA"/>
</dbReference>
<dbReference type="SMART" id="SM00382">
    <property type="entry name" value="AAA"/>
    <property type="match status" value="2"/>
</dbReference>
<dbReference type="GO" id="GO:0016887">
    <property type="term" value="F:ATP hydrolysis activity"/>
    <property type="evidence" value="ECO:0007669"/>
    <property type="project" value="InterPro"/>
</dbReference>
<dbReference type="InterPro" id="IPR050107">
    <property type="entry name" value="ABC_carbohydrate_import_ATPase"/>
</dbReference>
<gene>
    <name evidence="6" type="ORF">UFOPK2627_00901</name>
    <name evidence="7" type="ORF">UFOPK2879_00909</name>
    <name evidence="8" type="ORF">UFOPK3078_00999</name>
    <name evidence="9" type="ORF">UFOPK3288_00748</name>
    <name evidence="10" type="ORF">UFOPK3990_01108</name>
    <name evidence="11" type="ORF">UFOPK4245_00983</name>
    <name evidence="12" type="ORF">UFOPK4337_00711</name>
</gene>
<dbReference type="EMBL" id="CAEZYA010000029">
    <property type="protein sequence ID" value="CAB4708357.1"/>
    <property type="molecule type" value="Genomic_DNA"/>
</dbReference>
<evidence type="ECO:0000313" key="12">
    <source>
        <dbReference type="EMBL" id="CAB5057389.1"/>
    </source>
</evidence>
<dbReference type="GO" id="GO:0005524">
    <property type="term" value="F:ATP binding"/>
    <property type="evidence" value="ECO:0007669"/>
    <property type="project" value="UniProtKB-KW"/>
</dbReference>
<sequence>MLMSSDEFENFSVTSTSPVLEIRGLDKSFYATHAADNVSFSVNSGEIVALLGENGAGKSTVIKMLAGVYTPDSGDVSIEGKQIHLDGKNPEIAFVHQTLGLIEWMTVAENIAQIIGYPKRLGLISPKAMNRQATEVLSIVAGGIDPEARIFTLSRTDRSLLAIARALIQKPKVLVLDEPTASLTAQDVARLFEVLQELKKVGVGIIYVSHRLDEVYEIADRSVIMRNGKVVADRQVSDLPKSELVNLIVGKEVLETEFKAPSNDLQISLIEYGTENAGPLTLDIRKGEVIALCGLRGAGQDEIGRAIAGVVESTRGTISTPDGILNYRKVSQAVKLKIGFSTSNRETEAIAPGMSVKENLFLNPLLWGRSIFSGIRSKNERAETFPHLDKFGVRPRDPDLSLDTFSGGNQQKVILARWFGLSFNLMVLEEPTMGVDIGAKADIYGLFSDVTQNGTSLIIVSTDMEEVVRVANRAVVFFQGVPVRILEKSDITFANLISIASNLESTVTSGGKTK</sequence>
<name>A0A6J6VEJ2_9ZZZZ</name>
<feature type="domain" description="ABC transporter" evidence="5">
    <location>
        <begin position="260"/>
        <end position="504"/>
    </location>
</feature>